<reference evidence="1 2" key="1">
    <citation type="submission" date="2015-07" db="EMBL/GenBank/DDBJ databases">
        <authorList>
            <person name="Kim K.M."/>
        </authorList>
    </citation>
    <scope>NUCLEOTIDE SEQUENCE [LARGE SCALE GENOMIC DNA]</scope>
    <source>
        <strain evidence="1 2">KCTC 12363</strain>
    </source>
</reference>
<gene>
    <name evidence="1" type="ORF">CA2015_1175</name>
</gene>
<dbReference type="SUPFAM" id="SSF51182">
    <property type="entry name" value="RmlC-like cupins"/>
    <property type="match status" value="1"/>
</dbReference>
<dbReference type="EMBL" id="CP012040">
    <property type="protein sequence ID" value="AKP50624.1"/>
    <property type="molecule type" value="Genomic_DNA"/>
</dbReference>
<organism evidence="1 2">
    <name type="scientific">Cyclobacterium amurskyense</name>
    <dbReference type="NCBI Taxonomy" id="320787"/>
    <lineage>
        <taxon>Bacteria</taxon>
        <taxon>Pseudomonadati</taxon>
        <taxon>Bacteroidota</taxon>
        <taxon>Cytophagia</taxon>
        <taxon>Cytophagales</taxon>
        <taxon>Cyclobacteriaceae</taxon>
        <taxon>Cyclobacterium</taxon>
    </lineage>
</organism>
<dbReference type="KEGG" id="camu:CA2015_1175"/>
<keyword evidence="2" id="KW-1185">Reference proteome</keyword>
<proteinExistence type="predicted"/>
<dbReference type="PATRIC" id="fig|320787.5.peg.1298"/>
<dbReference type="RefSeq" id="WP_048641050.1">
    <property type="nucleotide sequence ID" value="NZ_CAXBGM010000049.1"/>
</dbReference>
<sequence length="115" mass="12771">MEATSFYKDLQFGNKISTKVILESPFSKEIRILLKEGQVMKEHKTKFPIVVQVLEGEIDFGAEGEVHNFKSGGIVALGGNIPHDLTAIKDSVVRLSLSKSDQVERVENVVKESNK</sequence>
<dbReference type="AlphaFoldDB" id="A0A0H4P902"/>
<accession>A0A0H4P902</accession>
<dbReference type="OrthoDB" id="997205at2"/>
<evidence type="ECO:0000313" key="1">
    <source>
        <dbReference type="EMBL" id="AKP50624.1"/>
    </source>
</evidence>
<dbReference type="Proteomes" id="UP000036520">
    <property type="component" value="Chromosome"/>
</dbReference>
<evidence type="ECO:0000313" key="2">
    <source>
        <dbReference type="Proteomes" id="UP000036520"/>
    </source>
</evidence>
<dbReference type="CDD" id="cd02230">
    <property type="entry name" value="cupin_HP0902-like"/>
    <property type="match status" value="1"/>
</dbReference>
<protein>
    <submittedName>
        <fullName evidence="1">RmlC-like cupin family protein</fullName>
    </submittedName>
</protein>
<dbReference type="InterPro" id="IPR014710">
    <property type="entry name" value="RmlC-like_jellyroll"/>
</dbReference>
<dbReference type="Gene3D" id="2.60.120.10">
    <property type="entry name" value="Jelly Rolls"/>
    <property type="match status" value="1"/>
</dbReference>
<name>A0A0H4P902_9BACT</name>
<dbReference type="InterPro" id="IPR011051">
    <property type="entry name" value="RmlC_Cupin_sf"/>
</dbReference>